<name>J0D3K3_9BIFI</name>
<sequence>MLILKEGLPADAGRTGSRIDTYSSNWLSGQPVIFGDFRAVGQHGSRIASHVTMRMLLCVGEA</sequence>
<dbReference type="Proteomes" id="UP000006415">
    <property type="component" value="Unassembled WGS sequence"/>
</dbReference>
<dbReference type="AlphaFoldDB" id="J0D3K3"/>
<dbReference type="STRING" id="857290.HMPREF9156_00985"/>
<accession>J0D3K3</accession>
<gene>
    <name evidence="1" type="ORF">HMPREF9156_00985</name>
</gene>
<dbReference type="HOGENOM" id="CLU_2901696_0_0_11"/>
<keyword evidence="2" id="KW-1185">Reference proteome</keyword>
<comment type="caution">
    <text evidence="1">The sequence shown here is derived from an EMBL/GenBank/DDBJ whole genome shotgun (WGS) entry which is preliminary data.</text>
</comment>
<evidence type="ECO:0000313" key="1">
    <source>
        <dbReference type="EMBL" id="EJD64490.1"/>
    </source>
</evidence>
<proteinExistence type="predicted"/>
<organism evidence="1 2">
    <name type="scientific">Scardovia wiggsiae F0424</name>
    <dbReference type="NCBI Taxonomy" id="857290"/>
    <lineage>
        <taxon>Bacteria</taxon>
        <taxon>Bacillati</taxon>
        <taxon>Actinomycetota</taxon>
        <taxon>Actinomycetes</taxon>
        <taxon>Bifidobacteriales</taxon>
        <taxon>Bifidobacteriaceae</taxon>
        <taxon>Scardovia</taxon>
    </lineage>
</organism>
<reference evidence="1 2" key="1">
    <citation type="submission" date="2012-01" db="EMBL/GenBank/DDBJ databases">
        <title>The Genome Sequence of Scardovia wiggsiae F0424.</title>
        <authorList>
            <consortium name="The Broad Institute Genome Sequencing Platform"/>
            <person name="Earl A."/>
            <person name="Ward D."/>
            <person name="Feldgarden M."/>
            <person name="Gevers D."/>
            <person name="Izard J."/>
            <person name="Ganesan A."/>
            <person name="Baranova O.V."/>
            <person name="Blanton J.M."/>
            <person name="Tanner A.C."/>
            <person name="Mathney J."/>
            <person name="Dewhirst F.E."/>
            <person name="Young S.K."/>
            <person name="Zeng Q."/>
            <person name="Gargeya S."/>
            <person name="Fitzgerald M."/>
            <person name="Haas B."/>
            <person name="Abouelleil A."/>
            <person name="Alvarado L."/>
            <person name="Arachchi H.M."/>
            <person name="Berlin A."/>
            <person name="Chapman S.B."/>
            <person name="Gearin G."/>
            <person name="Goldberg J."/>
            <person name="Griggs A."/>
            <person name="Gujja S."/>
            <person name="Hansen M."/>
            <person name="Heiman D."/>
            <person name="Howarth C."/>
            <person name="Larimer J."/>
            <person name="Lui A."/>
            <person name="MacDonald P.J.P."/>
            <person name="McCowen C."/>
            <person name="Montmayeur A."/>
            <person name="Murphy C."/>
            <person name="Neiman D."/>
            <person name="Pearson M."/>
            <person name="Priest M."/>
            <person name="Roberts A."/>
            <person name="Saif S."/>
            <person name="Shea T."/>
            <person name="Sisk P."/>
            <person name="Stolte C."/>
            <person name="Sykes S."/>
            <person name="Wortman J."/>
            <person name="Nusbaum C."/>
            <person name="Birren B."/>
        </authorList>
    </citation>
    <scope>NUCLEOTIDE SEQUENCE [LARGE SCALE GENOMIC DNA]</scope>
    <source>
        <strain evidence="1 2">F0424</strain>
    </source>
</reference>
<dbReference type="EMBL" id="AGZS01000006">
    <property type="protein sequence ID" value="EJD64490.1"/>
    <property type="molecule type" value="Genomic_DNA"/>
</dbReference>
<protein>
    <submittedName>
        <fullName evidence="1">Uncharacterized protein</fullName>
    </submittedName>
</protein>
<evidence type="ECO:0000313" key="2">
    <source>
        <dbReference type="Proteomes" id="UP000006415"/>
    </source>
</evidence>